<protein>
    <submittedName>
        <fullName evidence="2">Uncharacterized protein</fullName>
    </submittedName>
</protein>
<sequence length="62" mass="7454">MDKDKQRVAHRIVRHLFLFFSPAMEGLAYPCHRKRKQGEEVPKENEQERLPEARHREKVAKT</sequence>
<evidence type="ECO:0000313" key="3">
    <source>
        <dbReference type="Proteomes" id="UP000003416"/>
    </source>
</evidence>
<feature type="region of interest" description="Disordered" evidence="1">
    <location>
        <begin position="34"/>
        <end position="62"/>
    </location>
</feature>
<dbReference type="EMBL" id="AFBN01000033">
    <property type="protein sequence ID" value="EGF57287.1"/>
    <property type="molecule type" value="Genomic_DNA"/>
</dbReference>
<dbReference type="HOGENOM" id="CLU_2894515_0_0_10"/>
<evidence type="ECO:0000313" key="2">
    <source>
        <dbReference type="EMBL" id="EGF57287.1"/>
    </source>
</evidence>
<comment type="caution">
    <text evidence="2">The sequence shown here is derived from an EMBL/GenBank/DDBJ whole genome shotgun (WGS) entry which is preliminary data.</text>
</comment>
<name>F3PT27_9BACE</name>
<evidence type="ECO:0000256" key="1">
    <source>
        <dbReference type="SAM" id="MobiDB-lite"/>
    </source>
</evidence>
<reference evidence="2 3" key="1">
    <citation type="submission" date="2011-02" db="EMBL/GenBank/DDBJ databases">
        <authorList>
            <person name="Weinstock G."/>
            <person name="Sodergren E."/>
            <person name="Clifton S."/>
            <person name="Fulton L."/>
            <person name="Fulton B."/>
            <person name="Courtney L."/>
            <person name="Fronick C."/>
            <person name="Harrison M."/>
            <person name="Strong C."/>
            <person name="Farmer C."/>
            <person name="Delahaunty K."/>
            <person name="Markovic C."/>
            <person name="Hall O."/>
            <person name="Minx P."/>
            <person name="Tomlinson C."/>
            <person name="Mitreva M."/>
            <person name="Hou S."/>
            <person name="Chen J."/>
            <person name="Wollam A."/>
            <person name="Pepin K.H."/>
            <person name="Johnson M."/>
            <person name="Bhonagiri V."/>
            <person name="Zhang X."/>
            <person name="Suruliraj S."/>
            <person name="Warren W."/>
            <person name="Chinwalla A."/>
            <person name="Mardis E.R."/>
            <person name="Wilson R.K."/>
        </authorList>
    </citation>
    <scope>NUCLEOTIDE SEQUENCE [LARGE SCALE GENOMIC DNA]</scope>
    <source>
        <strain evidence="2 3">YIT 12057</strain>
    </source>
</reference>
<accession>F3PT27</accession>
<feature type="compositionally biased region" description="Basic and acidic residues" evidence="1">
    <location>
        <begin position="37"/>
        <end position="62"/>
    </location>
</feature>
<gene>
    <name evidence="2" type="ORF">HMPREF9446_01893</name>
</gene>
<proteinExistence type="predicted"/>
<keyword evidence="3" id="KW-1185">Reference proteome</keyword>
<dbReference type="Proteomes" id="UP000003416">
    <property type="component" value="Unassembled WGS sequence"/>
</dbReference>
<dbReference type="AlphaFoldDB" id="F3PT27"/>
<organism evidence="2 3">
    <name type="scientific">Bacteroides fluxus YIT 12057</name>
    <dbReference type="NCBI Taxonomy" id="763034"/>
    <lineage>
        <taxon>Bacteria</taxon>
        <taxon>Pseudomonadati</taxon>
        <taxon>Bacteroidota</taxon>
        <taxon>Bacteroidia</taxon>
        <taxon>Bacteroidales</taxon>
        <taxon>Bacteroidaceae</taxon>
        <taxon>Bacteroides</taxon>
    </lineage>
</organism>
<dbReference type="STRING" id="763034.HMPREF9446_01893"/>